<dbReference type="Proteomes" id="UP001501116">
    <property type="component" value="Unassembled WGS sequence"/>
</dbReference>
<accession>A0ABN2QJI3</accession>
<dbReference type="EMBL" id="BAAANN010000007">
    <property type="protein sequence ID" value="GAA1953273.1"/>
    <property type="molecule type" value="Genomic_DNA"/>
</dbReference>
<feature type="region of interest" description="Disordered" evidence="1">
    <location>
        <begin position="1"/>
        <end position="25"/>
    </location>
</feature>
<proteinExistence type="predicted"/>
<evidence type="ECO:0000313" key="3">
    <source>
        <dbReference type="Proteomes" id="UP001501116"/>
    </source>
</evidence>
<comment type="caution">
    <text evidence="2">The sequence shown here is derived from an EMBL/GenBank/DDBJ whole genome shotgun (WGS) entry which is preliminary data.</text>
</comment>
<reference evidence="2 3" key="1">
    <citation type="journal article" date="2019" name="Int. J. Syst. Evol. Microbiol.">
        <title>The Global Catalogue of Microorganisms (GCM) 10K type strain sequencing project: providing services to taxonomists for standard genome sequencing and annotation.</title>
        <authorList>
            <consortium name="The Broad Institute Genomics Platform"/>
            <consortium name="The Broad Institute Genome Sequencing Center for Infectious Disease"/>
            <person name="Wu L."/>
            <person name="Ma J."/>
        </authorList>
    </citation>
    <scope>NUCLEOTIDE SEQUENCE [LARGE SCALE GENOMIC DNA]</scope>
    <source>
        <strain evidence="2 3">JCM 14545</strain>
    </source>
</reference>
<evidence type="ECO:0000313" key="2">
    <source>
        <dbReference type="EMBL" id="GAA1953273.1"/>
    </source>
</evidence>
<keyword evidence="3" id="KW-1185">Reference proteome</keyword>
<protein>
    <submittedName>
        <fullName evidence="2">Uncharacterized protein</fullName>
    </submittedName>
</protein>
<gene>
    <name evidence="2" type="ORF">GCM10009754_23100</name>
</gene>
<evidence type="ECO:0000256" key="1">
    <source>
        <dbReference type="SAM" id="MobiDB-lite"/>
    </source>
</evidence>
<sequence length="529" mass="57417">MVRMSPVSRVRKKQSSSEEPEPQSLTGFFKDVLGDYANLGTEPGHLEVELLTSELMGQWWETGDDLGPELVELAADKGTAPAAAFLAAFASLGDDEGQRADAGEALAGVVKRGLPEPEWAATLGEFGVGECWRTADVYGDASSLLCVFGEGDTAHGVLALLDFVEFDGWVKDVVVVEAPDEVLAEMRGQAAEGGELMVFEQVPPGRARLLLEDGIAITDSIEDPEVSADFSRFRALALSRARLLGEPEQAEETPEFGEQEQADAIAAFFAFAADEGTAAELDDDEATRAVAEMLAEFGAEHDPRRPLRVGPEKLAFFLDTVFDGDDDLGEDIEAALPDVVRAWAEWGARRDGLSEEATGTLLGAIDEVLEELAEDDSEVDSADVYLDGTENVDDPEALVDLLARRMFAIPDTVTVIGDDELELDPTDAEQRRLLVVGEFPEYHESLAGDDFDEQERMRLAMRTTIVDQLWDNDPAAVWEAAKRLGGKGLEREEVLSQVEQVLAKHLEPATESSMEFDLDDYEAGLSSLG</sequence>
<name>A0ABN2QJI3_9PSEU</name>
<organism evidence="2 3">
    <name type="scientific">Amycolatopsis minnesotensis</name>
    <dbReference type="NCBI Taxonomy" id="337894"/>
    <lineage>
        <taxon>Bacteria</taxon>
        <taxon>Bacillati</taxon>
        <taxon>Actinomycetota</taxon>
        <taxon>Actinomycetes</taxon>
        <taxon>Pseudonocardiales</taxon>
        <taxon>Pseudonocardiaceae</taxon>
        <taxon>Amycolatopsis</taxon>
    </lineage>
</organism>